<protein>
    <recommendedName>
        <fullName evidence="4">Microtubule-associated protein 215</fullName>
    </recommendedName>
</protein>
<keyword evidence="3" id="KW-1185">Reference proteome</keyword>
<name>A0ABD0RQR8_CIRMR</name>
<evidence type="ECO:0008006" key="4">
    <source>
        <dbReference type="Google" id="ProtNLM"/>
    </source>
</evidence>
<dbReference type="AlphaFoldDB" id="A0ABD0RQR8"/>
<dbReference type="Proteomes" id="UP001529510">
    <property type="component" value="Unassembled WGS sequence"/>
</dbReference>
<feature type="region of interest" description="Disordered" evidence="1">
    <location>
        <begin position="29"/>
        <end position="53"/>
    </location>
</feature>
<evidence type="ECO:0000313" key="2">
    <source>
        <dbReference type="EMBL" id="KAL0200440.1"/>
    </source>
</evidence>
<feature type="compositionally biased region" description="Low complexity" evidence="1">
    <location>
        <begin position="40"/>
        <end position="53"/>
    </location>
</feature>
<organism evidence="2 3">
    <name type="scientific">Cirrhinus mrigala</name>
    <name type="common">Mrigala</name>
    <dbReference type="NCBI Taxonomy" id="683832"/>
    <lineage>
        <taxon>Eukaryota</taxon>
        <taxon>Metazoa</taxon>
        <taxon>Chordata</taxon>
        <taxon>Craniata</taxon>
        <taxon>Vertebrata</taxon>
        <taxon>Euteleostomi</taxon>
        <taxon>Actinopterygii</taxon>
        <taxon>Neopterygii</taxon>
        <taxon>Teleostei</taxon>
        <taxon>Ostariophysi</taxon>
        <taxon>Cypriniformes</taxon>
        <taxon>Cyprinidae</taxon>
        <taxon>Labeoninae</taxon>
        <taxon>Labeonini</taxon>
        <taxon>Cirrhinus</taxon>
    </lineage>
</organism>
<feature type="non-terminal residue" evidence="2">
    <location>
        <position position="1"/>
    </location>
</feature>
<evidence type="ECO:0000313" key="3">
    <source>
        <dbReference type="Proteomes" id="UP001529510"/>
    </source>
</evidence>
<evidence type="ECO:0000256" key="1">
    <source>
        <dbReference type="SAM" id="MobiDB-lite"/>
    </source>
</evidence>
<accession>A0ABD0RQR8</accession>
<gene>
    <name evidence="2" type="ORF">M9458_003627</name>
</gene>
<reference evidence="2 3" key="1">
    <citation type="submission" date="2024-05" db="EMBL/GenBank/DDBJ databases">
        <title>Genome sequencing and assembly of Indian major carp, Cirrhinus mrigala (Hamilton, 1822).</title>
        <authorList>
            <person name="Mohindra V."/>
            <person name="Chowdhury L.M."/>
            <person name="Lal K."/>
            <person name="Jena J.K."/>
        </authorList>
    </citation>
    <scope>NUCLEOTIDE SEQUENCE [LARGE SCALE GENOMIC DNA]</scope>
    <source>
        <strain evidence="2">CM1030</strain>
        <tissue evidence="2">Blood</tissue>
    </source>
</reference>
<dbReference type="EMBL" id="JAMKFB020000002">
    <property type="protein sequence ID" value="KAL0200440.1"/>
    <property type="molecule type" value="Genomic_DNA"/>
</dbReference>
<comment type="caution">
    <text evidence="2">The sequence shown here is derived from an EMBL/GenBank/DDBJ whole genome shotgun (WGS) entry which is preliminary data.</text>
</comment>
<proteinExistence type="predicted"/>
<feature type="non-terminal residue" evidence="2">
    <location>
        <position position="53"/>
    </location>
</feature>
<sequence length="53" mass="5757">TLPSFGPYLKTKTEVLAKYKKSLKEASGNVITDTGDSTVPKKNIPKIPIPNVK</sequence>